<organism evidence="4">
    <name type="scientific">Mantoniella antarctica</name>
    <dbReference type="NCBI Taxonomy" id="81844"/>
    <lineage>
        <taxon>Eukaryota</taxon>
        <taxon>Viridiplantae</taxon>
        <taxon>Chlorophyta</taxon>
        <taxon>Mamiellophyceae</taxon>
        <taxon>Mamiellales</taxon>
        <taxon>Mamiellaceae</taxon>
        <taxon>Mantoniella</taxon>
    </lineage>
</organism>
<dbReference type="GO" id="GO:0072546">
    <property type="term" value="C:EMC complex"/>
    <property type="evidence" value="ECO:0007669"/>
    <property type="project" value="TreeGrafter"/>
</dbReference>
<dbReference type="AlphaFoldDB" id="A0A7S0X8H7"/>
<dbReference type="EMBL" id="HBFC01019541">
    <property type="protein sequence ID" value="CAD8708984.1"/>
    <property type="molecule type" value="Transcribed_RNA"/>
</dbReference>
<dbReference type="GO" id="GO:0022890">
    <property type="term" value="F:inorganic cation transmembrane transporter activity"/>
    <property type="evidence" value="ECO:0007669"/>
    <property type="project" value="TreeGrafter"/>
</dbReference>
<keyword evidence="2 3" id="KW-0472">Membrane</keyword>
<evidence type="ECO:0008006" key="5">
    <source>
        <dbReference type="Google" id="ProtNLM"/>
    </source>
</evidence>
<dbReference type="GO" id="GO:0005769">
    <property type="term" value="C:early endosome"/>
    <property type="evidence" value="ECO:0007669"/>
    <property type="project" value="TreeGrafter"/>
</dbReference>
<keyword evidence="3" id="KW-1133">Transmembrane helix</keyword>
<accession>A0A7S0X8H7</accession>
<name>A0A7S0X8H7_9CHLO</name>
<dbReference type="GO" id="GO:0005886">
    <property type="term" value="C:plasma membrane"/>
    <property type="evidence" value="ECO:0007669"/>
    <property type="project" value="TreeGrafter"/>
</dbReference>
<feature type="transmembrane region" description="Helical" evidence="3">
    <location>
        <begin position="41"/>
        <end position="63"/>
    </location>
</feature>
<evidence type="ECO:0000256" key="1">
    <source>
        <dbReference type="ARBA" id="ARBA00004370"/>
    </source>
</evidence>
<proteinExistence type="predicted"/>
<dbReference type="PANTHER" id="PTHR21181:SF7">
    <property type="entry name" value="ER MEMBRANE PROTEIN COMPLEX SUBUNIT 5"/>
    <property type="match status" value="1"/>
</dbReference>
<protein>
    <recommendedName>
        <fullName evidence="5">Membrane magnesium transporter</fullName>
    </recommendedName>
</protein>
<dbReference type="PANTHER" id="PTHR21181">
    <property type="match status" value="1"/>
</dbReference>
<evidence type="ECO:0000256" key="2">
    <source>
        <dbReference type="ARBA" id="ARBA00023136"/>
    </source>
</evidence>
<comment type="subcellular location">
    <subcellularLocation>
        <location evidence="1">Membrane</location>
    </subcellularLocation>
</comment>
<sequence length="107" mass="11473">MGIFDEVDKLCAVAGFIVLAHACYATISYRNDLKIEGTDFTSVPLAVMVECVVGAVACTWGALGFAGEFLPIKAQPRELPPVTMEKMGDFVIFAHRGKALAPPDKGR</sequence>
<gene>
    <name evidence="4" type="ORF">MANT1106_LOCUS11667</name>
</gene>
<dbReference type="GO" id="GO:0005794">
    <property type="term" value="C:Golgi apparatus"/>
    <property type="evidence" value="ECO:0007669"/>
    <property type="project" value="TreeGrafter"/>
</dbReference>
<evidence type="ECO:0000313" key="4">
    <source>
        <dbReference type="EMBL" id="CAD8708984.1"/>
    </source>
</evidence>
<keyword evidence="3" id="KW-0812">Transmembrane</keyword>
<evidence type="ECO:0000256" key="3">
    <source>
        <dbReference type="SAM" id="Phobius"/>
    </source>
</evidence>
<reference evidence="4" key="1">
    <citation type="submission" date="2021-01" db="EMBL/GenBank/DDBJ databases">
        <authorList>
            <person name="Corre E."/>
            <person name="Pelletier E."/>
            <person name="Niang G."/>
            <person name="Scheremetjew M."/>
            <person name="Finn R."/>
            <person name="Kale V."/>
            <person name="Holt S."/>
            <person name="Cochrane G."/>
            <person name="Meng A."/>
            <person name="Brown T."/>
            <person name="Cohen L."/>
        </authorList>
    </citation>
    <scope>NUCLEOTIDE SEQUENCE</scope>
    <source>
        <strain evidence="4">SL-175</strain>
    </source>
</reference>